<sequence>MNISLFITIIALFLIFSSSNMEDYQSICNLILVQLNVPFELTINLEYYIINIKFSRVPQLMAGLVQEKTYSYLCTRREKSPGKYLR</sequence>
<dbReference type="Proteomes" id="UP000579281">
    <property type="component" value="Unassembled WGS sequence"/>
</dbReference>
<dbReference type="EMBL" id="JACHEN010000015">
    <property type="protein sequence ID" value="MBB6216456.1"/>
    <property type="molecule type" value="Genomic_DNA"/>
</dbReference>
<dbReference type="AlphaFoldDB" id="A0A841KSA8"/>
<comment type="caution">
    <text evidence="1">The sequence shown here is derived from an EMBL/GenBank/DDBJ whole genome shotgun (WGS) entry which is preliminary data.</text>
</comment>
<keyword evidence="2" id="KW-1185">Reference proteome</keyword>
<gene>
    <name evidence="1" type="ORF">HNQ80_002558</name>
</gene>
<proteinExistence type="predicted"/>
<accession>A0A841KSA8</accession>
<evidence type="ECO:0000313" key="2">
    <source>
        <dbReference type="Proteomes" id="UP000579281"/>
    </source>
</evidence>
<name>A0A841KSA8_9FIRM</name>
<protein>
    <submittedName>
        <fullName evidence="1">Uncharacterized protein</fullName>
    </submittedName>
</protein>
<organism evidence="1 2">
    <name type="scientific">Anaerosolibacter carboniphilus</name>
    <dbReference type="NCBI Taxonomy" id="1417629"/>
    <lineage>
        <taxon>Bacteria</taxon>
        <taxon>Bacillati</taxon>
        <taxon>Bacillota</taxon>
        <taxon>Clostridia</taxon>
        <taxon>Peptostreptococcales</taxon>
        <taxon>Thermotaleaceae</taxon>
        <taxon>Anaerosolibacter</taxon>
    </lineage>
</organism>
<reference evidence="1 2" key="1">
    <citation type="submission" date="2020-08" db="EMBL/GenBank/DDBJ databases">
        <title>Genomic Encyclopedia of Type Strains, Phase IV (KMG-IV): sequencing the most valuable type-strain genomes for metagenomic binning, comparative biology and taxonomic classification.</title>
        <authorList>
            <person name="Goeker M."/>
        </authorList>
    </citation>
    <scope>NUCLEOTIDE SEQUENCE [LARGE SCALE GENOMIC DNA]</scope>
    <source>
        <strain evidence="1 2">DSM 103526</strain>
    </source>
</reference>
<evidence type="ECO:0000313" key="1">
    <source>
        <dbReference type="EMBL" id="MBB6216456.1"/>
    </source>
</evidence>